<evidence type="ECO:0000313" key="2">
    <source>
        <dbReference type="EMBL" id="KAL3680293.1"/>
    </source>
</evidence>
<proteinExistence type="predicted"/>
<gene>
    <name evidence="2" type="ORF">R1sor_023249</name>
</gene>
<reference evidence="2 3" key="1">
    <citation type="submission" date="2024-09" db="EMBL/GenBank/DDBJ databases">
        <title>Chromosome-scale assembly of Riccia sorocarpa.</title>
        <authorList>
            <person name="Paukszto L."/>
        </authorList>
    </citation>
    <scope>NUCLEOTIDE SEQUENCE [LARGE SCALE GENOMIC DNA]</scope>
    <source>
        <strain evidence="2">LP-2024</strain>
        <tissue evidence="2">Aerial parts of the thallus</tissue>
    </source>
</reference>
<organism evidence="2 3">
    <name type="scientific">Riccia sorocarpa</name>
    <dbReference type="NCBI Taxonomy" id="122646"/>
    <lineage>
        <taxon>Eukaryota</taxon>
        <taxon>Viridiplantae</taxon>
        <taxon>Streptophyta</taxon>
        <taxon>Embryophyta</taxon>
        <taxon>Marchantiophyta</taxon>
        <taxon>Marchantiopsida</taxon>
        <taxon>Marchantiidae</taxon>
        <taxon>Marchantiales</taxon>
        <taxon>Ricciaceae</taxon>
        <taxon>Riccia</taxon>
    </lineage>
</organism>
<name>A0ABD3GM80_9MARC</name>
<sequence>MPRESDRHLIGKQLINLIEMNILDEDSSSSNDSDLEMLDLLSTDDESGSSSGDSDRDPDLTDDSDSEGDDEIGNLAAFMDAVEQSKYLTRSQRWKCLCSWRFR</sequence>
<evidence type="ECO:0000256" key="1">
    <source>
        <dbReference type="SAM" id="MobiDB-lite"/>
    </source>
</evidence>
<comment type="caution">
    <text evidence="2">The sequence shown here is derived from an EMBL/GenBank/DDBJ whole genome shotgun (WGS) entry which is preliminary data.</text>
</comment>
<dbReference type="EMBL" id="JBJQOH010000007">
    <property type="protein sequence ID" value="KAL3680293.1"/>
    <property type="molecule type" value="Genomic_DNA"/>
</dbReference>
<feature type="compositionally biased region" description="Acidic residues" evidence="1">
    <location>
        <begin position="25"/>
        <end position="47"/>
    </location>
</feature>
<dbReference type="AlphaFoldDB" id="A0ABD3GM80"/>
<evidence type="ECO:0000313" key="3">
    <source>
        <dbReference type="Proteomes" id="UP001633002"/>
    </source>
</evidence>
<protein>
    <submittedName>
        <fullName evidence="2">Uncharacterized protein</fullName>
    </submittedName>
</protein>
<feature type="region of interest" description="Disordered" evidence="1">
    <location>
        <begin position="25"/>
        <end position="73"/>
    </location>
</feature>
<keyword evidence="3" id="KW-1185">Reference proteome</keyword>
<dbReference type="Proteomes" id="UP001633002">
    <property type="component" value="Unassembled WGS sequence"/>
</dbReference>
<accession>A0ABD3GM80</accession>
<feature type="compositionally biased region" description="Acidic residues" evidence="1">
    <location>
        <begin position="60"/>
        <end position="72"/>
    </location>
</feature>